<proteinExistence type="predicted"/>
<name>A0ABY9KZH1_9BACI</name>
<dbReference type="PANTHER" id="PTHR33204:SF1">
    <property type="entry name" value="TRANSCRIPTIONAL REGULATOR, MARR FAMILY"/>
    <property type="match status" value="1"/>
</dbReference>
<evidence type="ECO:0000256" key="1">
    <source>
        <dbReference type="ARBA" id="ARBA00023015"/>
    </source>
</evidence>
<gene>
    <name evidence="5" type="ORF">QR721_11795</name>
</gene>
<keyword evidence="6" id="KW-1185">Reference proteome</keyword>
<evidence type="ECO:0000256" key="2">
    <source>
        <dbReference type="ARBA" id="ARBA00023125"/>
    </source>
</evidence>
<evidence type="ECO:0000313" key="6">
    <source>
        <dbReference type="Proteomes" id="UP001180087"/>
    </source>
</evidence>
<keyword evidence="3" id="KW-0804">Transcription</keyword>
<dbReference type="InterPro" id="IPR036390">
    <property type="entry name" value="WH_DNA-bd_sf"/>
</dbReference>
<keyword evidence="2" id="KW-0238">DNA-binding</keyword>
<dbReference type="PROSITE" id="PS51118">
    <property type="entry name" value="HTH_HXLR"/>
    <property type="match status" value="1"/>
</dbReference>
<dbReference type="InterPro" id="IPR036388">
    <property type="entry name" value="WH-like_DNA-bd_sf"/>
</dbReference>
<evidence type="ECO:0000313" key="5">
    <source>
        <dbReference type="EMBL" id="WLV26059.1"/>
    </source>
</evidence>
<dbReference type="SUPFAM" id="SSF46785">
    <property type="entry name" value="Winged helix' DNA-binding domain"/>
    <property type="match status" value="1"/>
</dbReference>
<sequence>MHLISKRWVGLILFELCKGPRRFSEMEANLPISGRLLSERLKMLEREEMVNRSVYTEYPVRIEYSLTEKGHAIQPVIGELEKWAEEWVQTEEHEYSS</sequence>
<organism evidence="5 6">
    <name type="scientific">Aciduricibacillus chroicocephali</name>
    <dbReference type="NCBI Taxonomy" id="3054939"/>
    <lineage>
        <taxon>Bacteria</taxon>
        <taxon>Bacillati</taxon>
        <taxon>Bacillota</taxon>
        <taxon>Bacilli</taxon>
        <taxon>Bacillales</taxon>
        <taxon>Bacillaceae</taxon>
        <taxon>Aciduricibacillus</taxon>
    </lineage>
</organism>
<evidence type="ECO:0000256" key="3">
    <source>
        <dbReference type="ARBA" id="ARBA00023163"/>
    </source>
</evidence>
<dbReference type="InterPro" id="IPR002577">
    <property type="entry name" value="HTH_HxlR"/>
</dbReference>
<reference evidence="5" key="1">
    <citation type="submission" date="2023-06" db="EMBL/GenBank/DDBJ databases">
        <title>A Treasure from Seagulls: Isolation and Description of Aciduricobacillus qingdaonensis gen. nov., sp. nov., a Rare Obligately Uric Acid-utilizing Member in the Family Bacillaceae.</title>
        <authorList>
            <person name="Liu W."/>
            <person name="Wang B."/>
        </authorList>
    </citation>
    <scope>NUCLEOTIDE SEQUENCE</scope>
    <source>
        <strain evidence="5">44XB</strain>
    </source>
</reference>
<dbReference type="EMBL" id="CP129113">
    <property type="protein sequence ID" value="WLV26059.1"/>
    <property type="molecule type" value="Genomic_DNA"/>
</dbReference>
<feature type="domain" description="HTH hxlR-type" evidence="4">
    <location>
        <begin position="1"/>
        <end position="92"/>
    </location>
</feature>
<accession>A0ABY9KZH1</accession>
<dbReference type="Gene3D" id="1.10.10.10">
    <property type="entry name" value="Winged helix-like DNA-binding domain superfamily/Winged helix DNA-binding domain"/>
    <property type="match status" value="1"/>
</dbReference>
<keyword evidence="1" id="KW-0805">Transcription regulation</keyword>
<evidence type="ECO:0000259" key="4">
    <source>
        <dbReference type="PROSITE" id="PS51118"/>
    </source>
</evidence>
<dbReference type="Proteomes" id="UP001180087">
    <property type="component" value="Chromosome"/>
</dbReference>
<dbReference type="RefSeq" id="WP_348029840.1">
    <property type="nucleotide sequence ID" value="NZ_CP129113.1"/>
</dbReference>
<dbReference type="PANTHER" id="PTHR33204">
    <property type="entry name" value="TRANSCRIPTIONAL REGULATOR, MARR FAMILY"/>
    <property type="match status" value="1"/>
</dbReference>
<dbReference type="Pfam" id="PF01638">
    <property type="entry name" value="HxlR"/>
    <property type="match status" value="1"/>
</dbReference>
<protein>
    <submittedName>
        <fullName evidence="5">Winged helix-turn-helix transcriptional regulator</fullName>
    </submittedName>
</protein>